<evidence type="ECO:0000256" key="1">
    <source>
        <dbReference type="SAM" id="MobiDB-lite"/>
    </source>
</evidence>
<dbReference type="EMBL" id="BMAT01007362">
    <property type="protein sequence ID" value="GFR62872.1"/>
    <property type="molecule type" value="Genomic_DNA"/>
</dbReference>
<feature type="compositionally biased region" description="Basic and acidic residues" evidence="1">
    <location>
        <begin position="93"/>
        <end position="105"/>
    </location>
</feature>
<feature type="region of interest" description="Disordered" evidence="1">
    <location>
        <begin position="45"/>
        <end position="105"/>
    </location>
</feature>
<comment type="caution">
    <text evidence="2">The sequence shown here is derived from an EMBL/GenBank/DDBJ whole genome shotgun (WGS) entry which is preliminary data.</text>
</comment>
<gene>
    <name evidence="2" type="ORF">ElyMa_003592000</name>
</gene>
<name>A0AAV4ENZ7_9GAST</name>
<dbReference type="AlphaFoldDB" id="A0AAV4ENZ7"/>
<dbReference type="Proteomes" id="UP000762676">
    <property type="component" value="Unassembled WGS sequence"/>
</dbReference>
<keyword evidence="3" id="KW-1185">Reference proteome</keyword>
<proteinExistence type="predicted"/>
<reference evidence="2 3" key="1">
    <citation type="journal article" date="2021" name="Elife">
        <title>Chloroplast acquisition without the gene transfer in kleptoplastic sea slugs, Plakobranchus ocellatus.</title>
        <authorList>
            <person name="Maeda T."/>
            <person name="Takahashi S."/>
            <person name="Yoshida T."/>
            <person name="Shimamura S."/>
            <person name="Takaki Y."/>
            <person name="Nagai Y."/>
            <person name="Toyoda A."/>
            <person name="Suzuki Y."/>
            <person name="Arimoto A."/>
            <person name="Ishii H."/>
            <person name="Satoh N."/>
            <person name="Nishiyama T."/>
            <person name="Hasebe M."/>
            <person name="Maruyama T."/>
            <person name="Minagawa J."/>
            <person name="Obokata J."/>
            <person name="Shigenobu S."/>
        </authorList>
    </citation>
    <scope>NUCLEOTIDE SEQUENCE [LARGE SCALE GENOMIC DNA]</scope>
</reference>
<sequence length="105" mass="11988">MKRSLVVSYQQERELQIMRPRRSVRLRGGDTNDHCNLERIALHSNRANRCRGRGLDSPPARDASKKGGPGPESARAPPSLKKKELGWRLGIPEPRKQEVQKKRLK</sequence>
<protein>
    <submittedName>
        <fullName evidence="2">Uncharacterized protein</fullName>
    </submittedName>
</protein>
<evidence type="ECO:0000313" key="3">
    <source>
        <dbReference type="Proteomes" id="UP000762676"/>
    </source>
</evidence>
<evidence type="ECO:0000313" key="2">
    <source>
        <dbReference type="EMBL" id="GFR62872.1"/>
    </source>
</evidence>
<organism evidence="2 3">
    <name type="scientific">Elysia marginata</name>
    <dbReference type="NCBI Taxonomy" id="1093978"/>
    <lineage>
        <taxon>Eukaryota</taxon>
        <taxon>Metazoa</taxon>
        <taxon>Spiralia</taxon>
        <taxon>Lophotrochozoa</taxon>
        <taxon>Mollusca</taxon>
        <taxon>Gastropoda</taxon>
        <taxon>Heterobranchia</taxon>
        <taxon>Euthyneura</taxon>
        <taxon>Panpulmonata</taxon>
        <taxon>Sacoglossa</taxon>
        <taxon>Placobranchoidea</taxon>
        <taxon>Plakobranchidae</taxon>
        <taxon>Elysia</taxon>
    </lineage>
</organism>
<accession>A0AAV4ENZ7</accession>